<evidence type="ECO:0000256" key="1">
    <source>
        <dbReference type="SAM" id="MobiDB-lite"/>
    </source>
</evidence>
<sequence>MVLVRVNTLAVSPASVSAHDPTDVRRQPASRYYPDGRTLLDVS</sequence>
<dbReference type="Proteomes" id="UP000189229">
    <property type="component" value="Unassembled WGS sequence"/>
</dbReference>
<evidence type="ECO:0000313" key="3">
    <source>
        <dbReference type="Proteomes" id="UP000189229"/>
    </source>
</evidence>
<accession>A0A1V3WUJ2</accession>
<gene>
    <name evidence="2" type="ORF">BZL30_6569</name>
</gene>
<evidence type="ECO:0000313" key="2">
    <source>
        <dbReference type="EMBL" id="OOK70619.1"/>
    </source>
</evidence>
<dbReference type="AlphaFoldDB" id="A0A1V3WUJ2"/>
<reference evidence="2 3" key="1">
    <citation type="submission" date="2017-02" db="EMBL/GenBank/DDBJ databases">
        <title>Complete genome sequences of Mycobacterium kansasii strains isolated from rhesus macaques.</title>
        <authorList>
            <person name="Panda A."/>
            <person name="Nagaraj S."/>
            <person name="Zhao X."/>
            <person name="Tettelin H."/>
            <person name="Detolla L.J."/>
        </authorList>
    </citation>
    <scope>NUCLEOTIDE SEQUENCE [LARGE SCALE GENOMIC DNA]</scope>
    <source>
        <strain evidence="2 3">11-3813</strain>
    </source>
</reference>
<comment type="caution">
    <text evidence="2">The sequence shown here is derived from an EMBL/GenBank/DDBJ whole genome shotgun (WGS) entry which is preliminary data.</text>
</comment>
<dbReference type="EMBL" id="MVBM01000006">
    <property type="protein sequence ID" value="OOK70619.1"/>
    <property type="molecule type" value="Genomic_DNA"/>
</dbReference>
<protein>
    <submittedName>
        <fullName evidence="2">Uncharacterized protein</fullName>
    </submittedName>
</protein>
<name>A0A1V3WUJ2_MYCKA</name>
<feature type="region of interest" description="Disordered" evidence="1">
    <location>
        <begin position="13"/>
        <end position="43"/>
    </location>
</feature>
<proteinExistence type="predicted"/>
<organism evidence="2 3">
    <name type="scientific">Mycobacterium kansasii</name>
    <dbReference type="NCBI Taxonomy" id="1768"/>
    <lineage>
        <taxon>Bacteria</taxon>
        <taxon>Bacillati</taxon>
        <taxon>Actinomycetota</taxon>
        <taxon>Actinomycetes</taxon>
        <taxon>Mycobacteriales</taxon>
        <taxon>Mycobacteriaceae</taxon>
        <taxon>Mycobacterium</taxon>
    </lineage>
</organism>